<accession>A0ABN5WUP2</accession>
<proteinExistence type="predicted"/>
<protein>
    <recommendedName>
        <fullName evidence="3">HMA domain-containing protein</fullName>
    </recommendedName>
</protein>
<sequence length="62" mass="6395">MSDAFTEVASSESPANGVTTRIIPGMNCQGCVNACARAVQSGDPSADVVGTPSENALRLFHR</sequence>
<keyword evidence="2" id="KW-1185">Reference proteome</keyword>
<dbReference type="SUPFAM" id="SSF55008">
    <property type="entry name" value="HMA, heavy metal-associated domain"/>
    <property type="match status" value="1"/>
</dbReference>
<reference evidence="2" key="1">
    <citation type="journal article" date="2019" name="Microbiol. Resour. Announc.">
        <title>Complete Genome Sequence of Halomonas olivaria, a Moderately Halophilic Bacterium Isolated from Olive Processing Effluents, Obtained by Nanopore Sequencing.</title>
        <authorList>
            <person name="Nagata S."/>
            <person name="Ii K.M."/>
            <person name="Tsukimi T."/>
            <person name="Miura M.C."/>
            <person name="Galipon J."/>
            <person name="Arakawa K."/>
        </authorList>
    </citation>
    <scope>NUCLEOTIDE SEQUENCE [LARGE SCALE GENOMIC DNA]</scope>
    <source>
        <strain evidence="2">TYRC17</strain>
    </source>
</reference>
<dbReference type="InterPro" id="IPR036163">
    <property type="entry name" value="HMA_dom_sf"/>
</dbReference>
<gene>
    <name evidence="1" type="ORF">HORIV_06470</name>
</gene>
<dbReference type="EMBL" id="AP019416">
    <property type="protein sequence ID" value="BBI48226.1"/>
    <property type="molecule type" value="Genomic_DNA"/>
</dbReference>
<evidence type="ECO:0000313" key="1">
    <source>
        <dbReference type="EMBL" id="BBI48226.1"/>
    </source>
</evidence>
<organism evidence="1 2">
    <name type="scientific">Vreelandella olivaria</name>
    <dbReference type="NCBI Taxonomy" id="390919"/>
    <lineage>
        <taxon>Bacteria</taxon>
        <taxon>Pseudomonadati</taxon>
        <taxon>Pseudomonadota</taxon>
        <taxon>Gammaproteobacteria</taxon>
        <taxon>Oceanospirillales</taxon>
        <taxon>Halomonadaceae</taxon>
        <taxon>Vreelandella</taxon>
    </lineage>
</organism>
<name>A0ABN5WUP2_9GAMM</name>
<evidence type="ECO:0008006" key="3">
    <source>
        <dbReference type="Google" id="ProtNLM"/>
    </source>
</evidence>
<evidence type="ECO:0000313" key="2">
    <source>
        <dbReference type="Proteomes" id="UP000289555"/>
    </source>
</evidence>
<dbReference type="Proteomes" id="UP000289555">
    <property type="component" value="Chromosome"/>
</dbReference>